<keyword evidence="2" id="KW-1185">Reference proteome</keyword>
<dbReference type="AlphaFoldDB" id="A0A916XFJ9"/>
<accession>A0A916XFJ9</accession>
<reference evidence="1" key="1">
    <citation type="journal article" date="2014" name="Int. J. Syst. Evol. Microbiol.">
        <title>Complete genome sequence of Corynebacterium casei LMG S-19264T (=DSM 44701T), isolated from a smear-ripened cheese.</title>
        <authorList>
            <consortium name="US DOE Joint Genome Institute (JGI-PGF)"/>
            <person name="Walter F."/>
            <person name="Albersmeier A."/>
            <person name="Kalinowski J."/>
            <person name="Ruckert C."/>
        </authorList>
    </citation>
    <scope>NUCLEOTIDE SEQUENCE</scope>
    <source>
        <strain evidence="1">CGMCC 1.15478</strain>
    </source>
</reference>
<protein>
    <submittedName>
        <fullName evidence="1">Uncharacterized protein</fullName>
    </submittedName>
</protein>
<sequence length="46" mass="5049">MGELWMARREDSLPIPVSVDEPLAQQMRLDVDAHLAAKDAETSTPG</sequence>
<proteinExistence type="predicted"/>
<dbReference type="Proteomes" id="UP000641514">
    <property type="component" value="Unassembled WGS sequence"/>
</dbReference>
<evidence type="ECO:0000313" key="1">
    <source>
        <dbReference type="EMBL" id="GGC69856.1"/>
    </source>
</evidence>
<dbReference type="EMBL" id="BMJH01000002">
    <property type="protein sequence ID" value="GGC69856.1"/>
    <property type="molecule type" value="Genomic_DNA"/>
</dbReference>
<name>A0A916XFJ9_9ACTN</name>
<evidence type="ECO:0000313" key="2">
    <source>
        <dbReference type="Proteomes" id="UP000641514"/>
    </source>
</evidence>
<comment type="caution">
    <text evidence="1">The sequence shown here is derived from an EMBL/GenBank/DDBJ whole genome shotgun (WGS) entry which is preliminary data.</text>
</comment>
<gene>
    <name evidence="1" type="ORF">GCM10011410_23350</name>
</gene>
<dbReference type="RefSeq" id="WP_188674761.1">
    <property type="nucleotide sequence ID" value="NZ_BMJH01000002.1"/>
</dbReference>
<reference evidence="1" key="2">
    <citation type="submission" date="2020-09" db="EMBL/GenBank/DDBJ databases">
        <authorList>
            <person name="Sun Q."/>
            <person name="Zhou Y."/>
        </authorList>
    </citation>
    <scope>NUCLEOTIDE SEQUENCE</scope>
    <source>
        <strain evidence="1">CGMCC 1.15478</strain>
    </source>
</reference>
<organism evidence="1 2">
    <name type="scientific">Hoyosella rhizosphaerae</name>
    <dbReference type="NCBI Taxonomy" id="1755582"/>
    <lineage>
        <taxon>Bacteria</taxon>
        <taxon>Bacillati</taxon>
        <taxon>Actinomycetota</taxon>
        <taxon>Actinomycetes</taxon>
        <taxon>Mycobacteriales</taxon>
        <taxon>Hoyosellaceae</taxon>
        <taxon>Hoyosella</taxon>
    </lineage>
</organism>